<protein>
    <submittedName>
        <fullName evidence="2">Uncharacterized protein</fullName>
    </submittedName>
</protein>
<comment type="caution">
    <text evidence="2">The sequence shown here is derived from an EMBL/GenBank/DDBJ whole genome shotgun (WGS) entry which is preliminary data.</text>
</comment>
<sequence length="177" mass="20888">MENRVLFALLLMFVASCNAKPKPELQRTFVQNYELEANRRLEFSKNEGVYHQAIKEELEIDRDRDIDIIRQKCRQASSDRESDSKLTVQELFLELELMQVKFDHPFIAPMLWEEHKGMYPSYVRLNFVGKPEIAELRELISVFDNNMFATAWITICLLEAHYYAAAPRSLYINCFEV</sequence>
<evidence type="ECO:0000313" key="3">
    <source>
        <dbReference type="Proteomes" id="UP001519460"/>
    </source>
</evidence>
<evidence type="ECO:0000313" key="2">
    <source>
        <dbReference type="EMBL" id="KAK7505587.1"/>
    </source>
</evidence>
<keyword evidence="3" id="KW-1185">Reference proteome</keyword>
<keyword evidence="1" id="KW-0732">Signal</keyword>
<dbReference type="PROSITE" id="PS51257">
    <property type="entry name" value="PROKAR_LIPOPROTEIN"/>
    <property type="match status" value="1"/>
</dbReference>
<gene>
    <name evidence="2" type="ORF">BaRGS_00003332</name>
</gene>
<proteinExistence type="predicted"/>
<dbReference type="EMBL" id="JACVVK020000010">
    <property type="protein sequence ID" value="KAK7505587.1"/>
    <property type="molecule type" value="Genomic_DNA"/>
</dbReference>
<dbReference type="AlphaFoldDB" id="A0ABD0M318"/>
<accession>A0ABD0M318</accession>
<feature type="chain" id="PRO_5044774890" evidence="1">
    <location>
        <begin position="20"/>
        <end position="177"/>
    </location>
</feature>
<feature type="signal peptide" evidence="1">
    <location>
        <begin position="1"/>
        <end position="19"/>
    </location>
</feature>
<name>A0ABD0M318_9CAEN</name>
<reference evidence="2 3" key="1">
    <citation type="journal article" date="2023" name="Sci. Data">
        <title>Genome assembly of the Korean intertidal mud-creeper Batillaria attramentaria.</title>
        <authorList>
            <person name="Patra A.K."/>
            <person name="Ho P.T."/>
            <person name="Jun S."/>
            <person name="Lee S.J."/>
            <person name="Kim Y."/>
            <person name="Won Y.J."/>
        </authorList>
    </citation>
    <scope>NUCLEOTIDE SEQUENCE [LARGE SCALE GENOMIC DNA]</scope>
    <source>
        <strain evidence="2">Wonlab-2016</strain>
    </source>
</reference>
<evidence type="ECO:0000256" key="1">
    <source>
        <dbReference type="SAM" id="SignalP"/>
    </source>
</evidence>
<dbReference type="Proteomes" id="UP001519460">
    <property type="component" value="Unassembled WGS sequence"/>
</dbReference>
<organism evidence="2 3">
    <name type="scientific">Batillaria attramentaria</name>
    <dbReference type="NCBI Taxonomy" id="370345"/>
    <lineage>
        <taxon>Eukaryota</taxon>
        <taxon>Metazoa</taxon>
        <taxon>Spiralia</taxon>
        <taxon>Lophotrochozoa</taxon>
        <taxon>Mollusca</taxon>
        <taxon>Gastropoda</taxon>
        <taxon>Caenogastropoda</taxon>
        <taxon>Sorbeoconcha</taxon>
        <taxon>Cerithioidea</taxon>
        <taxon>Batillariidae</taxon>
        <taxon>Batillaria</taxon>
    </lineage>
</organism>